<evidence type="ECO:0000256" key="2">
    <source>
        <dbReference type="ARBA" id="ARBA00022857"/>
    </source>
</evidence>
<gene>
    <name evidence="5" type="ORF">ABT317_25875</name>
</gene>
<dbReference type="InterPro" id="IPR023210">
    <property type="entry name" value="NADP_OxRdtase_dom"/>
</dbReference>
<evidence type="ECO:0000256" key="3">
    <source>
        <dbReference type="ARBA" id="ARBA00023002"/>
    </source>
</evidence>
<evidence type="ECO:0000313" key="5">
    <source>
        <dbReference type="EMBL" id="MER6980305.1"/>
    </source>
</evidence>
<dbReference type="SUPFAM" id="SSF51430">
    <property type="entry name" value="NAD(P)-linked oxidoreductase"/>
    <property type="match status" value="1"/>
</dbReference>
<keyword evidence="3" id="KW-0560">Oxidoreductase</keyword>
<evidence type="ECO:0000259" key="4">
    <source>
        <dbReference type="Pfam" id="PF00248"/>
    </source>
</evidence>
<sequence length="79" mass="8288">LAAEAGLSPAQLAVAWVLQNPNVSAAIIGASRPDQVAENVKASGVVLEAGLMARIEEILRPVAVTDPKRVHDSVPERRP</sequence>
<dbReference type="EMBL" id="JBEPCU010000525">
    <property type="protein sequence ID" value="MER6980305.1"/>
    <property type="molecule type" value="Genomic_DNA"/>
</dbReference>
<dbReference type="Gene3D" id="3.20.20.100">
    <property type="entry name" value="NADP-dependent oxidoreductase domain"/>
    <property type="match status" value="1"/>
</dbReference>
<accession>A0ABV1W7Y2</accession>
<feature type="domain" description="NADP-dependent oxidoreductase" evidence="4">
    <location>
        <begin position="1"/>
        <end position="59"/>
    </location>
</feature>
<feature type="non-terminal residue" evidence="5">
    <location>
        <position position="1"/>
    </location>
</feature>
<proteinExistence type="inferred from homology"/>
<dbReference type="Proteomes" id="UP001458415">
    <property type="component" value="Unassembled WGS sequence"/>
</dbReference>
<comment type="caution">
    <text evidence="5">The sequence shown here is derived from an EMBL/GenBank/DDBJ whole genome shotgun (WGS) entry which is preliminary data.</text>
</comment>
<dbReference type="InterPro" id="IPR005399">
    <property type="entry name" value="K_chnl_volt-dep_bsu_KCNAB-rel"/>
</dbReference>
<keyword evidence="6" id="KW-1185">Reference proteome</keyword>
<evidence type="ECO:0000313" key="6">
    <source>
        <dbReference type="Proteomes" id="UP001458415"/>
    </source>
</evidence>
<reference evidence="5 6" key="1">
    <citation type="submission" date="2024-06" db="EMBL/GenBank/DDBJ databases">
        <title>The Natural Products Discovery Center: Release of the First 8490 Sequenced Strains for Exploring Actinobacteria Biosynthetic Diversity.</title>
        <authorList>
            <person name="Kalkreuter E."/>
            <person name="Kautsar S.A."/>
            <person name="Yang D."/>
            <person name="Bader C.D."/>
            <person name="Teijaro C.N."/>
            <person name="Fluegel L."/>
            <person name="Davis C.M."/>
            <person name="Simpson J.R."/>
            <person name="Lauterbach L."/>
            <person name="Steele A.D."/>
            <person name="Gui C."/>
            <person name="Meng S."/>
            <person name="Li G."/>
            <person name="Viehrig K."/>
            <person name="Ye F."/>
            <person name="Su P."/>
            <person name="Kiefer A.F."/>
            <person name="Nichols A."/>
            <person name="Cepeda A.J."/>
            <person name="Yan W."/>
            <person name="Fan B."/>
            <person name="Jiang Y."/>
            <person name="Adhikari A."/>
            <person name="Zheng C.-J."/>
            <person name="Schuster L."/>
            <person name="Cowan T.M."/>
            <person name="Smanski M.J."/>
            <person name="Chevrette M.G."/>
            <person name="De Carvalho L.P.S."/>
            <person name="Shen B."/>
        </authorList>
    </citation>
    <scope>NUCLEOTIDE SEQUENCE [LARGE SCALE GENOMIC DNA]</scope>
    <source>
        <strain evidence="5 6">NPDC000634</strain>
    </source>
</reference>
<dbReference type="InterPro" id="IPR036812">
    <property type="entry name" value="NAD(P)_OxRdtase_dom_sf"/>
</dbReference>
<protein>
    <submittedName>
        <fullName evidence="5">Aldo/keto reductase</fullName>
    </submittedName>
</protein>
<evidence type="ECO:0000256" key="1">
    <source>
        <dbReference type="ARBA" id="ARBA00006515"/>
    </source>
</evidence>
<organism evidence="5 6">
    <name type="scientific">Streptomyces carpinensis</name>
    <dbReference type="NCBI Taxonomy" id="66369"/>
    <lineage>
        <taxon>Bacteria</taxon>
        <taxon>Bacillati</taxon>
        <taxon>Actinomycetota</taxon>
        <taxon>Actinomycetes</taxon>
        <taxon>Kitasatosporales</taxon>
        <taxon>Streptomycetaceae</taxon>
        <taxon>Streptomyces</taxon>
    </lineage>
</organism>
<keyword evidence="2" id="KW-0521">NADP</keyword>
<dbReference type="Pfam" id="PF00248">
    <property type="entry name" value="Aldo_ket_red"/>
    <property type="match status" value="1"/>
</dbReference>
<dbReference type="PANTHER" id="PTHR43150">
    <property type="entry name" value="HYPERKINETIC, ISOFORM M"/>
    <property type="match status" value="1"/>
</dbReference>
<dbReference type="PANTHER" id="PTHR43150:SF2">
    <property type="entry name" value="HYPERKINETIC, ISOFORM M"/>
    <property type="match status" value="1"/>
</dbReference>
<comment type="similarity">
    <text evidence="1">Belongs to the shaker potassium channel beta subunit family.</text>
</comment>
<name>A0ABV1W7Y2_9ACTN</name>